<dbReference type="PROSITE" id="PS00463">
    <property type="entry name" value="ZN2_CY6_FUNGAL_1"/>
    <property type="match status" value="1"/>
</dbReference>
<evidence type="ECO:0000313" key="3">
    <source>
        <dbReference type="Proteomes" id="UP001221757"/>
    </source>
</evidence>
<evidence type="ECO:0000259" key="1">
    <source>
        <dbReference type="PROSITE" id="PS50048"/>
    </source>
</evidence>
<dbReference type="SUPFAM" id="SSF57701">
    <property type="entry name" value="Zn2/Cys6 DNA-binding domain"/>
    <property type="match status" value="1"/>
</dbReference>
<dbReference type="InterPro" id="IPR001138">
    <property type="entry name" value="Zn2Cys6_DnaBD"/>
</dbReference>
<sequence>KTAPKKHTLACHFCRDRKIGCTRPNKYNPDQTCNQCARRSRVCEYPTGSRRGQHER</sequence>
<keyword evidence="3" id="KW-1185">Reference proteome</keyword>
<dbReference type="GO" id="GO:0000981">
    <property type="term" value="F:DNA-binding transcription factor activity, RNA polymerase II-specific"/>
    <property type="evidence" value="ECO:0007669"/>
    <property type="project" value="InterPro"/>
</dbReference>
<dbReference type="PROSITE" id="PS50048">
    <property type="entry name" value="ZN2_CY6_FUNGAL_2"/>
    <property type="match status" value="1"/>
</dbReference>
<feature type="domain" description="Zn(2)-C6 fungal-type" evidence="1">
    <location>
        <begin position="10"/>
        <end position="45"/>
    </location>
</feature>
<dbReference type="AlphaFoldDB" id="A0AAD7D5C6"/>
<proteinExistence type="predicted"/>
<organism evidence="2 3">
    <name type="scientific">Mycena rosella</name>
    <name type="common">Pink bonnet</name>
    <name type="synonym">Agaricus rosellus</name>
    <dbReference type="NCBI Taxonomy" id="1033263"/>
    <lineage>
        <taxon>Eukaryota</taxon>
        <taxon>Fungi</taxon>
        <taxon>Dikarya</taxon>
        <taxon>Basidiomycota</taxon>
        <taxon>Agaricomycotina</taxon>
        <taxon>Agaricomycetes</taxon>
        <taxon>Agaricomycetidae</taxon>
        <taxon>Agaricales</taxon>
        <taxon>Marasmiineae</taxon>
        <taxon>Mycenaceae</taxon>
        <taxon>Mycena</taxon>
    </lineage>
</organism>
<feature type="non-terminal residue" evidence="2">
    <location>
        <position position="56"/>
    </location>
</feature>
<accession>A0AAD7D5C6</accession>
<reference evidence="2" key="1">
    <citation type="submission" date="2023-03" db="EMBL/GenBank/DDBJ databases">
        <title>Massive genome expansion in bonnet fungi (Mycena s.s.) driven by repeated elements and novel gene families across ecological guilds.</title>
        <authorList>
            <consortium name="Lawrence Berkeley National Laboratory"/>
            <person name="Harder C.B."/>
            <person name="Miyauchi S."/>
            <person name="Viragh M."/>
            <person name="Kuo A."/>
            <person name="Thoen E."/>
            <person name="Andreopoulos B."/>
            <person name="Lu D."/>
            <person name="Skrede I."/>
            <person name="Drula E."/>
            <person name="Henrissat B."/>
            <person name="Morin E."/>
            <person name="Kohler A."/>
            <person name="Barry K."/>
            <person name="LaButti K."/>
            <person name="Morin E."/>
            <person name="Salamov A."/>
            <person name="Lipzen A."/>
            <person name="Mereny Z."/>
            <person name="Hegedus B."/>
            <person name="Baldrian P."/>
            <person name="Stursova M."/>
            <person name="Weitz H."/>
            <person name="Taylor A."/>
            <person name="Grigoriev I.V."/>
            <person name="Nagy L.G."/>
            <person name="Martin F."/>
            <person name="Kauserud H."/>
        </authorList>
    </citation>
    <scope>NUCLEOTIDE SEQUENCE</scope>
    <source>
        <strain evidence="2">CBHHK067</strain>
    </source>
</reference>
<evidence type="ECO:0000313" key="2">
    <source>
        <dbReference type="EMBL" id="KAJ7679900.1"/>
    </source>
</evidence>
<gene>
    <name evidence="2" type="ORF">B0H17DRAFT_898638</name>
</gene>
<feature type="non-terminal residue" evidence="2">
    <location>
        <position position="1"/>
    </location>
</feature>
<dbReference type="GO" id="GO:0008270">
    <property type="term" value="F:zinc ion binding"/>
    <property type="evidence" value="ECO:0007669"/>
    <property type="project" value="InterPro"/>
</dbReference>
<name>A0AAD7D5C6_MYCRO</name>
<protein>
    <recommendedName>
        <fullName evidence="1">Zn(2)-C6 fungal-type domain-containing protein</fullName>
    </recommendedName>
</protein>
<dbReference type="EMBL" id="JARKIE010000126">
    <property type="protein sequence ID" value="KAJ7679900.1"/>
    <property type="molecule type" value="Genomic_DNA"/>
</dbReference>
<dbReference type="InterPro" id="IPR036864">
    <property type="entry name" value="Zn2-C6_fun-type_DNA-bd_sf"/>
</dbReference>
<comment type="caution">
    <text evidence="2">The sequence shown here is derived from an EMBL/GenBank/DDBJ whole genome shotgun (WGS) entry which is preliminary data.</text>
</comment>
<dbReference type="Gene3D" id="4.10.240.10">
    <property type="entry name" value="Zn(2)-C6 fungal-type DNA-binding domain"/>
    <property type="match status" value="1"/>
</dbReference>
<dbReference type="Proteomes" id="UP001221757">
    <property type="component" value="Unassembled WGS sequence"/>
</dbReference>